<evidence type="ECO:0000313" key="2">
    <source>
        <dbReference type="EMBL" id="BAS72796.1"/>
    </source>
</evidence>
<name>A0A0P0V4E2_ORYSJ</name>
<proteinExistence type="predicted"/>
<reference evidence="2 3" key="2">
    <citation type="journal article" date="2013" name="Plant Cell Physiol.">
        <title>Rice Annotation Project Database (RAP-DB): an integrative and interactive database for rice genomics.</title>
        <authorList>
            <person name="Sakai H."/>
            <person name="Lee S.S."/>
            <person name="Tanaka T."/>
            <person name="Numa H."/>
            <person name="Kim J."/>
            <person name="Kawahara Y."/>
            <person name="Wakimoto H."/>
            <person name="Yang C.C."/>
            <person name="Iwamoto M."/>
            <person name="Abe T."/>
            <person name="Yamada Y."/>
            <person name="Muto A."/>
            <person name="Inokuchi H."/>
            <person name="Ikemura T."/>
            <person name="Matsumoto T."/>
            <person name="Sasaki T."/>
            <person name="Itoh T."/>
        </authorList>
    </citation>
    <scope>NUCLEOTIDE SEQUENCE [LARGE SCALE GENOMIC DNA]</scope>
    <source>
        <strain evidence="3">cv. Nipponbare</strain>
    </source>
</reference>
<feature type="region of interest" description="Disordered" evidence="1">
    <location>
        <begin position="27"/>
        <end position="56"/>
    </location>
</feature>
<organism evidence="2 3">
    <name type="scientific">Oryza sativa subsp. japonica</name>
    <name type="common">Rice</name>
    <dbReference type="NCBI Taxonomy" id="39947"/>
    <lineage>
        <taxon>Eukaryota</taxon>
        <taxon>Viridiplantae</taxon>
        <taxon>Streptophyta</taxon>
        <taxon>Embryophyta</taxon>
        <taxon>Tracheophyta</taxon>
        <taxon>Spermatophyta</taxon>
        <taxon>Magnoliopsida</taxon>
        <taxon>Liliopsida</taxon>
        <taxon>Poales</taxon>
        <taxon>Poaceae</taxon>
        <taxon>BOP clade</taxon>
        <taxon>Oryzoideae</taxon>
        <taxon>Oryzeae</taxon>
        <taxon>Oryzinae</taxon>
        <taxon>Oryza</taxon>
        <taxon>Oryza sativa</taxon>
    </lineage>
</organism>
<reference evidence="3" key="1">
    <citation type="journal article" date="2005" name="Nature">
        <title>The map-based sequence of the rice genome.</title>
        <authorList>
            <consortium name="International rice genome sequencing project (IRGSP)"/>
            <person name="Matsumoto T."/>
            <person name="Wu J."/>
            <person name="Kanamori H."/>
            <person name="Katayose Y."/>
            <person name="Fujisawa M."/>
            <person name="Namiki N."/>
            <person name="Mizuno H."/>
            <person name="Yamamoto K."/>
            <person name="Antonio B.A."/>
            <person name="Baba T."/>
            <person name="Sakata K."/>
            <person name="Nagamura Y."/>
            <person name="Aoki H."/>
            <person name="Arikawa K."/>
            <person name="Arita K."/>
            <person name="Bito T."/>
            <person name="Chiden Y."/>
            <person name="Fujitsuka N."/>
            <person name="Fukunaka R."/>
            <person name="Hamada M."/>
            <person name="Harada C."/>
            <person name="Hayashi A."/>
            <person name="Hijishita S."/>
            <person name="Honda M."/>
            <person name="Hosokawa S."/>
            <person name="Ichikawa Y."/>
            <person name="Idonuma A."/>
            <person name="Iijima M."/>
            <person name="Ikeda M."/>
            <person name="Ikeno M."/>
            <person name="Ito K."/>
            <person name="Ito S."/>
            <person name="Ito T."/>
            <person name="Ito Y."/>
            <person name="Ito Y."/>
            <person name="Iwabuchi A."/>
            <person name="Kamiya K."/>
            <person name="Karasawa W."/>
            <person name="Kurita K."/>
            <person name="Katagiri S."/>
            <person name="Kikuta A."/>
            <person name="Kobayashi H."/>
            <person name="Kobayashi N."/>
            <person name="Machita K."/>
            <person name="Maehara T."/>
            <person name="Masukawa M."/>
            <person name="Mizubayashi T."/>
            <person name="Mukai Y."/>
            <person name="Nagasaki H."/>
            <person name="Nagata Y."/>
            <person name="Naito S."/>
            <person name="Nakashima M."/>
            <person name="Nakama Y."/>
            <person name="Nakamichi Y."/>
            <person name="Nakamura M."/>
            <person name="Meguro A."/>
            <person name="Negishi M."/>
            <person name="Ohta I."/>
            <person name="Ohta T."/>
            <person name="Okamoto M."/>
            <person name="Ono N."/>
            <person name="Saji S."/>
            <person name="Sakaguchi M."/>
            <person name="Sakai K."/>
            <person name="Shibata M."/>
            <person name="Shimokawa T."/>
            <person name="Song J."/>
            <person name="Takazaki Y."/>
            <person name="Terasawa K."/>
            <person name="Tsugane M."/>
            <person name="Tsuji K."/>
            <person name="Ueda S."/>
            <person name="Waki K."/>
            <person name="Yamagata H."/>
            <person name="Yamamoto M."/>
            <person name="Yamamoto S."/>
            <person name="Yamane H."/>
            <person name="Yoshiki S."/>
            <person name="Yoshihara R."/>
            <person name="Yukawa K."/>
            <person name="Zhong H."/>
            <person name="Yano M."/>
            <person name="Yuan Q."/>
            <person name="Ouyang S."/>
            <person name="Liu J."/>
            <person name="Jones K.M."/>
            <person name="Gansberger K."/>
            <person name="Moffat K."/>
            <person name="Hill J."/>
            <person name="Bera J."/>
            <person name="Fadrosh D."/>
            <person name="Jin S."/>
            <person name="Johri S."/>
            <person name="Kim M."/>
            <person name="Overton L."/>
            <person name="Reardon M."/>
            <person name="Tsitrin T."/>
            <person name="Vuong H."/>
            <person name="Weaver B."/>
            <person name="Ciecko A."/>
            <person name="Tallon L."/>
            <person name="Jackson J."/>
            <person name="Pai G."/>
            <person name="Aken S.V."/>
            <person name="Utterback T."/>
            <person name="Reidmuller S."/>
            <person name="Feldblyum T."/>
            <person name="Hsiao J."/>
            <person name="Zismann V."/>
            <person name="Iobst S."/>
            <person name="de Vazeille A.R."/>
            <person name="Buell C.R."/>
            <person name="Ying K."/>
            <person name="Li Y."/>
            <person name="Lu T."/>
            <person name="Huang Y."/>
            <person name="Zhao Q."/>
            <person name="Feng Q."/>
            <person name="Zhang L."/>
            <person name="Zhu J."/>
            <person name="Weng Q."/>
            <person name="Mu J."/>
            <person name="Lu Y."/>
            <person name="Fan D."/>
            <person name="Liu Y."/>
            <person name="Guan J."/>
            <person name="Zhang Y."/>
            <person name="Yu S."/>
            <person name="Liu X."/>
            <person name="Zhang Y."/>
            <person name="Hong G."/>
            <person name="Han B."/>
            <person name="Choisne N."/>
            <person name="Demange N."/>
            <person name="Orjeda G."/>
            <person name="Samain S."/>
            <person name="Cattolico L."/>
            <person name="Pelletier E."/>
            <person name="Couloux A."/>
            <person name="Segurens B."/>
            <person name="Wincker P."/>
            <person name="D'Hont A."/>
            <person name="Scarpelli C."/>
            <person name="Weissenbach J."/>
            <person name="Salanoubat M."/>
            <person name="Quetier F."/>
            <person name="Yu Y."/>
            <person name="Kim H.R."/>
            <person name="Rambo T."/>
            <person name="Currie J."/>
            <person name="Collura K."/>
            <person name="Luo M."/>
            <person name="Yang T."/>
            <person name="Ammiraju J.S.S."/>
            <person name="Engler F."/>
            <person name="Soderlund C."/>
            <person name="Wing R.A."/>
            <person name="Palmer L.E."/>
            <person name="de la Bastide M."/>
            <person name="Spiegel L."/>
            <person name="Nascimento L."/>
            <person name="Zutavern T."/>
            <person name="O'Shaughnessy A."/>
            <person name="Dike S."/>
            <person name="Dedhia N."/>
            <person name="Preston R."/>
            <person name="Balija V."/>
            <person name="McCombie W.R."/>
            <person name="Chow T."/>
            <person name="Chen H."/>
            <person name="Chung M."/>
            <person name="Chen C."/>
            <person name="Shaw J."/>
            <person name="Wu H."/>
            <person name="Hsiao K."/>
            <person name="Chao Y."/>
            <person name="Chu M."/>
            <person name="Cheng C."/>
            <person name="Hour A."/>
            <person name="Lee P."/>
            <person name="Lin S."/>
            <person name="Lin Y."/>
            <person name="Liou J."/>
            <person name="Liu S."/>
            <person name="Hsing Y."/>
            <person name="Raghuvanshi S."/>
            <person name="Mohanty A."/>
            <person name="Bharti A.K."/>
            <person name="Gaur A."/>
            <person name="Gupta V."/>
            <person name="Kumar D."/>
            <person name="Ravi V."/>
            <person name="Vij S."/>
            <person name="Kapur A."/>
            <person name="Khurana P."/>
            <person name="Khurana P."/>
            <person name="Khurana J.P."/>
            <person name="Tyagi A.K."/>
            <person name="Gaikwad K."/>
            <person name="Singh A."/>
            <person name="Dalal V."/>
            <person name="Srivastava S."/>
            <person name="Dixit A."/>
            <person name="Pal A.K."/>
            <person name="Ghazi I.A."/>
            <person name="Yadav M."/>
            <person name="Pandit A."/>
            <person name="Bhargava A."/>
            <person name="Sureshbabu K."/>
            <person name="Batra K."/>
            <person name="Sharma T.R."/>
            <person name="Mohapatra T."/>
            <person name="Singh N.K."/>
            <person name="Messing J."/>
            <person name="Nelson A.B."/>
            <person name="Fuks G."/>
            <person name="Kavchok S."/>
            <person name="Keizer G."/>
            <person name="Linton E."/>
            <person name="Llaca V."/>
            <person name="Song R."/>
            <person name="Tanyolac B."/>
            <person name="Young S."/>
            <person name="Ho-Il K."/>
            <person name="Hahn J.H."/>
            <person name="Sangsakoo G."/>
            <person name="Vanavichit A."/>
            <person name="de Mattos Luiz.A.T."/>
            <person name="Zimmer P.D."/>
            <person name="Malone G."/>
            <person name="Dellagostin O."/>
            <person name="de Oliveira A.C."/>
            <person name="Bevan M."/>
            <person name="Bancroft I."/>
            <person name="Minx P."/>
            <person name="Cordum H."/>
            <person name="Wilson R."/>
            <person name="Cheng Z."/>
            <person name="Jin W."/>
            <person name="Jiang J."/>
            <person name="Leong S.A."/>
            <person name="Iwama H."/>
            <person name="Gojobori T."/>
            <person name="Itoh T."/>
            <person name="Niimura Y."/>
            <person name="Fujii Y."/>
            <person name="Habara T."/>
            <person name="Sakai H."/>
            <person name="Sato Y."/>
            <person name="Wilson G."/>
            <person name="Kumar K."/>
            <person name="McCouch S."/>
            <person name="Juretic N."/>
            <person name="Hoen D."/>
            <person name="Wright S."/>
            <person name="Bruskiewich R."/>
            <person name="Bureau T."/>
            <person name="Miyao A."/>
            <person name="Hirochika H."/>
            <person name="Nishikawa T."/>
            <person name="Kadowaki K."/>
            <person name="Sugiura M."/>
            <person name="Burr B."/>
            <person name="Sasaki T."/>
        </authorList>
    </citation>
    <scope>NUCLEOTIDE SEQUENCE [LARGE SCALE GENOMIC DNA]</scope>
    <source>
        <strain evidence="3">cv. Nipponbare</strain>
    </source>
</reference>
<dbReference type="Gramene" id="Os01t0571766-00">
    <property type="protein sequence ID" value="Os01t0571766-00"/>
    <property type="gene ID" value="Os01g0571766"/>
</dbReference>
<accession>A0A0P0V4E2</accession>
<dbReference type="EMBL" id="AP014957">
    <property type="protein sequence ID" value="BAS72796.1"/>
    <property type="molecule type" value="Genomic_DNA"/>
</dbReference>
<dbReference type="Proteomes" id="UP000059680">
    <property type="component" value="Chromosome 1"/>
</dbReference>
<protein>
    <submittedName>
        <fullName evidence="2">Os01g0571766 protein</fullName>
    </submittedName>
</protein>
<gene>
    <name evidence="2" type="ordered locus">Os01g0571766</name>
    <name evidence="2" type="ORF">OSNPB_010571766</name>
</gene>
<evidence type="ECO:0000313" key="3">
    <source>
        <dbReference type="Proteomes" id="UP000059680"/>
    </source>
</evidence>
<evidence type="ECO:0000256" key="1">
    <source>
        <dbReference type="SAM" id="MobiDB-lite"/>
    </source>
</evidence>
<dbReference type="PaxDb" id="39947-A0A0P0V4E2"/>
<keyword evidence="3" id="KW-1185">Reference proteome</keyword>
<dbReference type="InParanoid" id="A0A0P0V4E2"/>
<reference evidence="2 3" key="3">
    <citation type="journal article" date="2013" name="Rice">
        <title>Improvement of the Oryza sativa Nipponbare reference genome using next generation sequence and optical map data.</title>
        <authorList>
            <person name="Kawahara Y."/>
            <person name="de la Bastide M."/>
            <person name="Hamilton J.P."/>
            <person name="Kanamori H."/>
            <person name="McCombie W.R."/>
            <person name="Ouyang S."/>
            <person name="Schwartz D.C."/>
            <person name="Tanaka T."/>
            <person name="Wu J."/>
            <person name="Zhou S."/>
            <person name="Childs K.L."/>
            <person name="Davidson R.M."/>
            <person name="Lin H."/>
            <person name="Quesada-Ocampo L."/>
            <person name="Vaillancourt B."/>
            <person name="Sakai H."/>
            <person name="Lee S.S."/>
            <person name="Kim J."/>
            <person name="Numa H."/>
            <person name="Itoh T."/>
            <person name="Buell C.R."/>
            <person name="Matsumoto T."/>
        </authorList>
    </citation>
    <scope>NUCLEOTIDE SEQUENCE [LARGE SCALE GENOMIC DNA]</scope>
    <source>
        <strain evidence="3">cv. Nipponbare</strain>
    </source>
</reference>
<sequence>ARSSPSAGGNGRQRLSAPRLLSLAMGPREGSTVAGGGGSVSQIRRPGSRGGGGGLVSQRRRPFLRFFVFSFFSFLVDFNL</sequence>
<dbReference type="AlphaFoldDB" id="A0A0P0V4E2"/>
<feature type="non-terminal residue" evidence="2">
    <location>
        <position position="1"/>
    </location>
</feature>